<dbReference type="Pfam" id="PF24764">
    <property type="entry name" value="rva_4"/>
    <property type="match status" value="1"/>
</dbReference>
<name>A0A5A9PIB0_9TELE</name>
<dbReference type="AlphaFoldDB" id="A0A5A9PIB0"/>
<protein>
    <recommendedName>
        <fullName evidence="1">Integrase core domain-containing protein</fullName>
    </recommendedName>
</protein>
<dbReference type="EMBL" id="SOYY01000005">
    <property type="protein sequence ID" value="KAA0721568.1"/>
    <property type="molecule type" value="Genomic_DNA"/>
</dbReference>
<keyword evidence="3" id="KW-1185">Reference proteome</keyword>
<dbReference type="InterPro" id="IPR058913">
    <property type="entry name" value="Integrase_dom_put"/>
</dbReference>
<reference evidence="2 3" key="1">
    <citation type="journal article" date="2019" name="Mol. Ecol. Resour.">
        <title>Chromosome-level genome assembly of Triplophysa tibetana, a fish adapted to the harsh high-altitude environment of the Tibetan Plateau.</title>
        <authorList>
            <person name="Yang X."/>
            <person name="Liu H."/>
            <person name="Ma Z."/>
            <person name="Zou Y."/>
            <person name="Zou M."/>
            <person name="Mao Y."/>
            <person name="Li X."/>
            <person name="Wang H."/>
            <person name="Chen T."/>
            <person name="Wang W."/>
            <person name="Yang R."/>
        </authorList>
    </citation>
    <scope>NUCLEOTIDE SEQUENCE [LARGE SCALE GENOMIC DNA]</scope>
    <source>
        <strain evidence="2">TTIB1903HZAU</strain>
        <tissue evidence="2">Muscle</tissue>
    </source>
</reference>
<sequence length="393" mass="45090">MAEAFTLPEDLKQVLGYLLNLLSDKLEQSPSEETEFVLRQADIINAFLLQCVDLPPEFIEQTVEKISRGCGLLQSNMNHSTARFRAQTLCTGERGRPALIITHDQLEFLLELKFSVPDMARLLCVSKSTVKRRLREFSLSVRQTYCVISDEDLRKHIEEFTLEFPNCGFRVASGFLQARGVRVQRSRLLAMLKNVDPLGTILRGVQLNVIQRRSYSVAAPLALWHIDGYHKLINVITGRSVHNQRIERLWRDIWCAVTSNYYAAFQYLEENGSLDVNNEVHIICLHYVMLPRINIHLDLFRRTWDQHPLSTEGNRSPQQLWADFTYWGVDWEGPVPETVDVQTVEILESPTPLQDTLLAELTENIDPLMSSTSFGTDLYEDAVRLGERVQLTS</sequence>
<gene>
    <name evidence="2" type="ORF">E1301_Tti019436</name>
</gene>
<evidence type="ECO:0000259" key="1">
    <source>
        <dbReference type="Pfam" id="PF24764"/>
    </source>
</evidence>
<comment type="caution">
    <text evidence="2">The sequence shown here is derived from an EMBL/GenBank/DDBJ whole genome shotgun (WGS) entry which is preliminary data.</text>
</comment>
<organism evidence="2 3">
    <name type="scientific">Triplophysa tibetana</name>
    <dbReference type="NCBI Taxonomy" id="1572043"/>
    <lineage>
        <taxon>Eukaryota</taxon>
        <taxon>Metazoa</taxon>
        <taxon>Chordata</taxon>
        <taxon>Craniata</taxon>
        <taxon>Vertebrata</taxon>
        <taxon>Euteleostomi</taxon>
        <taxon>Actinopterygii</taxon>
        <taxon>Neopterygii</taxon>
        <taxon>Teleostei</taxon>
        <taxon>Ostariophysi</taxon>
        <taxon>Cypriniformes</taxon>
        <taxon>Nemacheilidae</taxon>
        <taxon>Triplophysa</taxon>
    </lineage>
</organism>
<evidence type="ECO:0000313" key="2">
    <source>
        <dbReference type="EMBL" id="KAA0721568.1"/>
    </source>
</evidence>
<dbReference type="Proteomes" id="UP000324632">
    <property type="component" value="Chromosome 5"/>
</dbReference>
<evidence type="ECO:0000313" key="3">
    <source>
        <dbReference type="Proteomes" id="UP000324632"/>
    </source>
</evidence>
<dbReference type="PANTHER" id="PTHR46791:SF11">
    <property type="entry name" value="INTEGRASE CATALYTIC DOMAIN-CONTAINING PROTEIN"/>
    <property type="match status" value="1"/>
</dbReference>
<proteinExistence type="predicted"/>
<feature type="domain" description="Integrase core" evidence="1">
    <location>
        <begin position="235"/>
        <end position="323"/>
    </location>
</feature>
<dbReference type="PANTHER" id="PTHR46791">
    <property type="entry name" value="EXPRESSED PROTEIN"/>
    <property type="match status" value="1"/>
</dbReference>
<accession>A0A5A9PIB0</accession>